<dbReference type="Proteomes" id="UP000054928">
    <property type="component" value="Unassembled WGS sequence"/>
</dbReference>
<dbReference type="Pfam" id="PF04417">
    <property type="entry name" value="DUF501"/>
    <property type="match status" value="1"/>
</dbReference>
<reference evidence="2" key="1">
    <citation type="submission" date="2014-09" db="EMBL/GenBank/DDBJ databases">
        <authorList>
            <person name="Sharma Rahul"/>
            <person name="Thines Marco"/>
        </authorList>
    </citation>
    <scope>NUCLEOTIDE SEQUENCE [LARGE SCALE GENOMIC DNA]</scope>
</reference>
<organism evidence="1 2">
    <name type="scientific">Plasmopara halstedii</name>
    <name type="common">Downy mildew of sunflower</name>
    <dbReference type="NCBI Taxonomy" id="4781"/>
    <lineage>
        <taxon>Eukaryota</taxon>
        <taxon>Sar</taxon>
        <taxon>Stramenopiles</taxon>
        <taxon>Oomycota</taxon>
        <taxon>Peronosporomycetes</taxon>
        <taxon>Peronosporales</taxon>
        <taxon>Peronosporaceae</taxon>
        <taxon>Plasmopara</taxon>
    </lineage>
</organism>
<dbReference type="RefSeq" id="XP_024573242.1">
    <property type="nucleotide sequence ID" value="XM_024722134.1"/>
</dbReference>
<accession>A0A0P1A8J7</accession>
<dbReference type="PANTHER" id="PTHR37163:SF1">
    <property type="entry name" value="DUF501 DOMAIN-CONTAINING PROTEIN"/>
    <property type="match status" value="1"/>
</dbReference>
<dbReference type="PANTHER" id="PTHR37163">
    <property type="entry name" value="CONSERVED PROTEIN"/>
    <property type="match status" value="1"/>
</dbReference>
<dbReference type="OMA" id="KGRRWEF"/>
<dbReference type="EMBL" id="CCYD01000252">
    <property type="protein sequence ID" value="CEG36873.1"/>
    <property type="molecule type" value="Genomic_DNA"/>
</dbReference>
<sequence length="213" mass="24758">MTCELSDDVHEGVPCEASDTEFALVQNELGFVPNNLVRVCAYVDSNGHTSRVQESKDHRPAALLLYPLRNAEDAYKKKQRAKVEPFPTIYWLASTELKAKVSILEDQQYVLMLQQRLDADQSARERMVQSHREYAEQRWHMMTAHDLKLIQHRRWEFVLRDVGIAGIREFTNVKCLHTHYAHYLATGNNLIGEWVQELLDKTASRRTDVHLSR</sequence>
<evidence type="ECO:0000313" key="2">
    <source>
        <dbReference type="Proteomes" id="UP000054928"/>
    </source>
</evidence>
<protein>
    <recommendedName>
        <fullName evidence="3">DUF501 domain-containing protein</fullName>
    </recommendedName>
</protein>
<evidence type="ECO:0000313" key="1">
    <source>
        <dbReference type="EMBL" id="CEG36873.1"/>
    </source>
</evidence>
<dbReference type="OrthoDB" id="46395at2759"/>
<keyword evidence="2" id="KW-1185">Reference proteome</keyword>
<dbReference type="GeneID" id="36399181"/>
<name>A0A0P1A8J7_PLAHL</name>
<evidence type="ECO:0008006" key="3">
    <source>
        <dbReference type="Google" id="ProtNLM"/>
    </source>
</evidence>
<dbReference type="AlphaFoldDB" id="A0A0P1A8J7"/>
<proteinExistence type="predicted"/>
<dbReference type="InterPro" id="IPR007511">
    <property type="entry name" value="DUF501"/>
</dbReference>